<evidence type="ECO:0000256" key="4">
    <source>
        <dbReference type="ARBA" id="ARBA00022741"/>
    </source>
</evidence>
<feature type="region of interest" description="Disordered" evidence="7">
    <location>
        <begin position="1"/>
        <end position="63"/>
    </location>
</feature>
<evidence type="ECO:0000256" key="1">
    <source>
        <dbReference type="ARBA" id="ARBA00005017"/>
    </source>
</evidence>
<dbReference type="InterPro" id="IPR020568">
    <property type="entry name" value="Ribosomal_Su5_D2-typ_SF"/>
</dbReference>
<keyword evidence="3" id="KW-0808">Transferase</keyword>
<dbReference type="AlphaFoldDB" id="A0AAW2H7K8"/>
<evidence type="ECO:0000256" key="6">
    <source>
        <dbReference type="ARBA" id="ARBA00022840"/>
    </source>
</evidence>
<dbReference type="GO" id="GO:0010142">
    <property type="term" value="P:farnesyl diphosphate biosynthetic process, mevalonate pathway"/>
    <property type="evidence" value="ECO:0007669"/>
    <property type="project" value="TreeGrafter"/>
</dbReference>
<dbReference type="InterPro" id="IPR035102">
    <property type="entry name" value="Phosphomevalonate_kinase"/>
</dbReference>
<name>A0AAW2H7K8_9NEOP</name>
<keyword evidence="6" id="KW-0067">ATP-binding</keyword>
<dbReference type="EMBL" id="JARGDH010000006">
    <property type="protein sequence ID" value="KAL0265705.1"/>
    <property type="molecule type" value="Genomic_DNA"/>
</dbReference>
<accession>A0AAW2H7K8</accession>
<feature type="compositionally biased region" description="Polar residues" evidence="7">
    <location>
        <begin position="320"/>
        <end position="336"/>
    </location>
</feature>
<evidence type="ECO:0000256" key="5">
    <source>
        <dbReference type="ARBA" id="ARBA00022777"/>
    </source>
</evidence>
<gene>
    <name evidence="8" type="ORF">PYX00_011419</name>
</gene>
<dbReference type="GO" id="GO:0005524">
    <property type="term" value="F:ATP binding"/>
    <property type="evidence" value="ECO:0007669"/>
    <property type="project" value="UniProtKB-KW"/>
</dbReference>
<keyword evidence="5" id="KW-0418">Kinase</keyword>
<dbReference type="EC" id="2.7.4.2" evidence="2"/>
<feature type="compositionally biased region" description="Basic and acidic residues" evidence="7">
    <location>
        <begin position="35"/>
        <end position="51"/>
    </location>
</feature>
<sequence>MRLRRRERGGEGGAGEVAAEDTRRAGGAEGAPEEQCAHREGLQNSFDRRVQSMDTPGDTCLSRSETHSVSEECPSFNIVLEEQCATDACEEIGLSTVCAITENVLGRRRKLASAPELGLRAMDKTQRTRNIASVSSTSLLQEIGADTPLSEENTTKRTFEVFIVDNDGNMDTYELNKIHTDKGSHIVVNKKEHGRRVRQAAAEGPVKSILEELGVISTSAGGDLCAYCGDVMNQDTSLRQYKGNTCPRCSSESATRKENASVDAGKEPVLSYAADRPASPDNAMIMRPIEDPVFINNDDREDVQEDSQFGNTIIFEESRSQSSQPHTSTTWTQKSKASVRSSGKVAQLIQFYEGLSRGGGSSVCVRAKASETCSSSQRLRVFLERGRELDALATLLLAQLLQLLKRYGKMRKPAHLSGAVVSQMVCVAWKRLCIMRERAVLAAVAEALYEELAELCLVVQRLLLLAALLPLDPFWQHSLRARLEVAPGCLSRAAAACRPLRAAARQAASLKKTFTKSGWDAVQLFNHSWGLLFLPVLRGLLPQGCRAPGRRLRQVASVAGIKTPQEPPMAVSAARRTLRFRVPGKVVLNGGYLVCMGEESISVNVDAYAIVEAVGSTGSPCTAVVELSRQGTVILGIADSSVVVAQASDAAAGRFVRDVVAAFWEVVGVRAQLGVNVRVVFGSGFWTEGGAKTGVGSSACIVVALVHSLRVLCGVGHSTPPLCVEVNRRVAPRASGVDVFHMLIRERHILHREACAHRDGRHARGGPWVAGDVKQHKRHDRADRQRASGALRRGDCALKALYQEYLAELALVSSLVVPDYQHAVLRDTFSVDGVVGCGASGSGGEDCVWCLVSREDVGKVADLWSKRFSYVNVHKTLSPGGLEDMQ</sequence>
<comment type="caution">
    <text evidence="8">The sequence shown here is derived from an EMBL/GenBank/DDBJ whole genome shotgun (WGS) entry which is preliminary data.</text>
</comment>
<dbReference type="InterPro" id="IPR014721">
    <property type="entry name" value="Ribsml_uS5_D2-typ_fold_subgr"/>
</dbReference>
<dbReference type="Gene3D" id="3.30.230.10">
    <property type="match status" value="1"/>
</dbReference>
<dbReference type="PANTHER" id="PTHR31814:SF2">
    <property type="entry name" value="PHOSPHOMEVALONATE KINASE"/>
    <property type="match status" value="1"/>
</dbReference>
<evidence type="ECO:0000313" key="8">
    <source>
        <dbReference type="EMBL" id="KAL0265705.1"/>
    </source>
</evidence>
<evidence type="ECO:0000256" key="7">
    <source>
        <dbReference type="SAM" id="MobiDB-lite"/>
    </source>
</evidence>
<feature type="region of interest" description="Disordered" evidence="7">
    <location>
        <begin position="766"/>
        <end position="785"/>
    </location>
</feature>
<evidence type="ECO:0000256" key="2">
    <source>
        <dbReference type="ARBA" id="ARBA00012958"/>
    </source>
</evidence>
<dbReference type="GO" id="GO:0004631">
    <property type="term" value="F:phosphomevalonate kinase activity"/>
    <property type="evidence" value="ECO:0007669"/>
    <property type="project" value="UniProtKB-EC"/>
</dbReference>
<evidence type="ECO:0000256" key="3">
    <source>
        <dbReference type="ARBA" id="ARBA00022679"/>
    </source>
</evidence>
<dbReference type="GO" id="GO:0019287">
    <property type="term" value="P:isopentenyl diphosphate biosynthetic process, mevalonate pathway"/>
    <property type="evidence" value="ECO:0007669"/>
    <property type="project" value="TreeGrafter"/>
</dbReference>
<protein>
    <recommendedName>
        <fullName evidence="2">phosphomevalonate kinase</fullName>
        <ecNumber evidence="2">2.7.4.2</ecNumber>
    </recommendedName>
</protein>
<keyword evidence="4" id="KW-0547">Nucleotide-binding</keyword>
<feature type="region of interest" description="Disordered" evidence="7">
    <location>
        <begin position="316"/>
        <end position="336"/>
    </location>
</feature>
<comment type="pathway">
    <text evidence="1">Isoprenoid biosynthesis; isopentenyl diphosphate biosynthesis via mevalonate pathway; isopentenyl diphosphate from (R)-mevalonate: step 2/3.</text>
</comment>
<dbReference type="PANTHER" id="PTHR31814">
    <property type="match status" value="1"/>
</dbReference>
<dbReference type="SUPFAM" id="SSF54211">
    <property type="entry name" value="Ribosomal protein S5 domain 2-like"/>
    <property type="match status" value="1"/>
</dbReference>
<proteinExistence type="predicted"/>
<organism evidence="8">
    <name type="scientific">Menopon gallinae</name>
    <name type="common">poultry shaft louse</name>
    <dbReference type="NCBI Taxonomy" id="328185"/>
    <lineage>
        <taxon>Eukaryota</taxon>
        <taxon>Metazoa</taxon>
        <taxon>Ecdysozoa</taxon>
        <taxon>Arthropoda</taxon>
        <taxon>Hexapoda</taxon>
        <taxon>Insecta</taxon>
        <taxon>Pterygota</taxon>
        <taxon>Neoptera</taxon>
        <taxon>Paraneoptera</taxon>
        <taxon>Psocodea</taxon>
        <taxon>Troctomorpha</taxon>
        <taxon>Phthiraptera</taxon>
        <taxon>Amblycera</taxon>
        <taxon>Menoponidae</taxon>
        <taxon>Menopon</taxon>
    </lineage>
</organism>
<reference evidence="8" key="1">
    <citation type="journal article" date="2024" name="Gigascience">
        <title>Chromosome-level genome of the poultry shaft louse Menopon gallinae provides insight into the host-switching and adaptive evolution of parasitic lice.</title>
        <authorList>
            <person name="Xu Y."/>
            <person name="Ma L."/>
            <person name="Liu S."/>
            <person name="Liang Y."/>
            <person name="Liu Q."/>
            <person name="He Z."/>
            <person name="Tian L."/>
            <person name="Duan Y."/>
            <person name="Cai W."/>
            <person name="Li H."/>
            <person name="Song F."/>
        </authorList>
    </citation>
    <scope>NUCLEOTIDE SEQUENCE</scope>
    <source>
        <strain evidence="8">Cailab_2023a</strain>
    </source>
</reference>